<dbReference type="PROSITE" id="PS50005">
    <property type="entry name" value="TPR"/>
    <property type="match status" value="1"/>
</dbReference>
<dbReference type="PANTHER" id="PTHR12788:SF10">
    <property type="entry name" value="PROTEIN-TYROSINE SULFOTRANSFERASE"/>
    <property type="match status" value="1"/>
</dbReference>
<dbReference type="SUPFAM" id="SSF48452">
    <property type="entry name" value="TPR-like"/>
    <property type="match status" value="1"/>
</dbReference>
<dbReference type="SUPFAM" id="SSF52540">
    <property type="entry name" value="P-loop containing nucleoside triphosphate hydrolases"/>
    <property type="match status" value="1"/>
</dbReference>
<keyword evidence="2" id="KW-0802">TPR repeat</keyword>
<organism evidence="3 4">
    <name type="scientific">Thalassotalea litorea</name>
    <dbReference type="NCBI Taxonomy" id="2020715"/>
    <lineage>
        <taxon>Bacteria</taxon>
        <taxon>Pseudomonadati</taxon>
        <taxon>Pseudomonadota</taxon>
        <taxon>Gammaproteobacteria</taxon>
        <taxon>Alteromonadales</taxon>
        <taxon>Colwelliaceae</taxon>
        <taxon>Thalassotalea</taxon>
    </lineage>
</organism>
<protein>
    <submittedName>
        <fullName evidence="3">Tetratricopeptide repeat protein</fullName>
    </submittedName>
</protein>
<dbReference type="Proteomes" id="UP000307790">
    <property type="component" value="Unassembled WGS sequence"/>
</dbReference>
<dbReference type="PANTHER" id="PTHR12788">
    <property type="entry name" value="PROTEIN-TYROSINE SULFOTRANSFERASE 2"/>
    <property type="match status" value="1"/>
</dbReference>
<comment type="caution">
    <text evidence="3">The sequence shown here is derived from an EMBL/GenBank/DDBJ whole genome shotgun (WGS) entry which is preliminary data.</text>
</comment>
<dbReference type="Gene3D" id="1.25.40.10">
    <property type="entry name" value="Tetratricopeptide repeat domain"/>
    <property type="match status" value="2"/>
</dbReference>
<dbReference type="RefSeq" id="WP_138320055.1">
    <property type="nucleotide sequence ID" value="NZ_VCBC01000010.1"/>
</dbReference>
<dbReference type="InterPro" id="IPR027417">
    <property type="entry name" value="P-loop_NTPase"/>
</dbReference>
<evidence type="ECO:0000313" key="4">
    <source>
        <dbReference type="Proteomes" id="UP000307790"/>
    </source>
</evidence>
<dbReference type="EMBL" id="VCBC01000010">
    <property type="protein sequence ID" value="TLU64557.1"/>
    <property type="molecule type" value="Genomic_DNA"/>
</dbReference>
<dbReference type="AlphaFoldDB" id="A0A5R9IKE4"/>
<evidence type="ECO:0000256" key="1">
    <source>
        <dbReference type="ARBA" id="ARBA00022679"/>
    </source>
</evidence>
<name>A0A5R9IKE4_9GAMM</name>
<dbReference type="OrthoDB" id="9815894at2"/>
<proteinExistence type="predicted"/>
<dbReference type="SMART" id="SM00028">
    <property type="entry name" value="TPR"/>
    <property type="match status" value="2"/>
</dbReference>
<dbReference type="PROSITE" id="PS50293">
    <property type="entry name" value="TPR_REGION"/>
    <property type="match status" value="1"/>
</dbReference>
<dbReference type="Gene3D" id="3.40.50.300">
    <property type="entry name" value="P-loop containing nucleotide triphosphate hydrolases"/>
    <property type="match status" value="1"/>
</dbReference>
<dbReference type="InterPro" id="IPR026634">
    <property type="entry name" value="TPST-like"/>
</dbReference>
<keyword evidence="4" id="KW-1185">Reference proteome</keyword>
<evidence type="ECO:0000256" key="2">
    <source>
        <dbReference type="PROSITE-ProRule" id="PRU00339"/>
    </source>
</evidence>
<gene>
    <name evidence="3" type="ORF">FE810_10705</name>
</gene>
<dbReference type="GO" id="GO:0008476">
    <property type="term" value="F:protein-tyrosine sulfotransferase activity"/>
    <property type="evidence" value="ECO:0007669"/>
    <property type="project" value="InterPro"/>
</dbReference>
<reference evidence="3 4" key="1">
    <citation type="submission" date="2019-05" db="EMBL/GenBank/DDBJ databases">
        <title>Genome sequences of Thalassotalea litorea 1K03283.</title>
        <authorList>
            <person name="Zhang D."/>
        </authorList>
    </citation>
    <scope>NUCLEOTIDE SEQUENCE [LARGE SCALE GENOMIC DNA]</scope>
    <source>
        <strain evidence="3 4">MCCC 1K03283</strain>
    </source>
</reference>
<keyword evidence="1" id="KW-0808">Transferase</keyword>
<dbReference type="Pfam" id="PF13469">
    <property type="entry name" value="Sulfotransfer_3"/>
    <property type="match status" value="1"/>
</dbReference>
<dbReference type="InterPro" id="IPR019734">
    <property type="entry name" value="TPR_rpt"/>
</dbReference>
<accession>A0A5R9IKE4</accession>
<dbReference type="Pfam" id="PF13181">
    <property type="entry name" value="TPR_8"/>
    <property type="match status" value="2"/>
</dbReference>
<feature type="repeat" description="TPR" evidence="2">
    <location>
        <begin position="158"/>
        <end position="191"/>
    </location>
</feature>
<evidence type="ECO:0000313" key="3">
    <source>
        <dbReference type="EMBL" id="TLU64557.1"/>
    </source>
</evidence>
<dbReference type="InterPro" id="IPR011990">
    <property type="entry name" value="TPR-like_helical_dom_sf"/>
</dbReference>
<sequence length="554" mass="63859">MTSTDTVINNQATVIAHKQREQQLDHIWHLINQRAAQKALHECKLFTQKYEDYDHGWYAFSFLLFQLKKAGEALHCIEKAVNISPQMVDWRIHKAHVLWLLNRLTDGRNELSHIKTLPQTMHQLIELAEVSNKLSDYHVAQNCYLAMLNTEKNPQSRAQLYFNLGSVQRYLGDLSAAEQSLDEALALSPNDTEALLLRSSLRKQTLENNHTEQLQSMLNTQALNALQKSQVCYSLAKEFEDLQEYSASFKSLKIGADSRRQSIRYDVNNDIRALAEIRNAFDQQYFDRLKQQSRQSASASDKDRAQIATPIFIFGLPRTGSTLVERIISNHSDVTSAGELNYFSWHLMQQISEQLNIKPSDQLQSIRSSRELAPEKLGQAYLQSTRSYWQQKPYFIDKLPLNSLNAGLIKGAIPNAKMILVQRNPMDTCYAIYKHLFTQGYPFSYSLDELGQYYVAHHQLMQHWVDTLGSDLYTVRYEALVSDPQHQTQEMLSYLDLQFEPSCLQFQNNRQASTTASASQVRQGLYRDSVEKWRHFESQLAPLKKRLEDAGIEI</sequence>